<keyword evidence="2" id="KW-1185">Reference proteome</keyword>
<proteinExistence type="predicted"/>
<dbReference type="RefSeq" id="WP_243796169.1">
    <property type="nucleotide sequence ID" value="NZ_JALHAT010000001.1"/>
</dbReference>
<evidence type="ECO:0000313" key="1">
    <source>
        <dbReference type="EMBL" id="MCJ1959070.1"/>
    </source>
</evidence>
<reference evidence="1" key="1">
    <citation type="submission" date="2022-03" db="EMBL/GenBank/DDBJ databases">
        <title>Identification of a novel bacterium isolated from mangrove sediments.</title>
        <authorList>
            <person name="Pan X."/>
        </authorList>
    </citation>
    <scope>NUCLEOTIDE SEQUENCE</scope>
    <source>
        <strain evidence="1">B2637</strain>
    </source>
</reference>
<accession>A0ABT0A795</accession>
<protein>
    <submittedName>
        <fullName evidence="1">PilZ domain-containing protein</fullName>
    </submittedName>
</protein>
<evidence type="ECO:0000313" key="2">
    <source>
        <dbReference type="Proteomes" id="UP001162802"/>
    </source>
</evidence>
<dbReference type="Proteomes" id="UP001162802">
    <property type="component" value="Unassembled WGS sequence"/>
</dbReference>
<gene>
    <name evidence="1" type="ORF">MTR65_00045</name>
</gene>
<sequence length="91" mass="9975">MQMRDVCDHPSVVARHVSSAGCQFVVECGELACGQKLAFALEGVGMIEARVRWSVADRVGVAFDRVLDPGAEKILTRYGRAARRLELEIVT</sequence>
<dbReference type="EMBL" id="JALHAT010000001">
    <property type="protein sequence ID" value="MCJ1959070.1"/>
    <property type="molecule type" value="Genomic_DNA"/>
</dbReference>
<name>A0ABT0A795_9SPHN</name>
<comment type="caution">
    <text evidence="1">The sequence shown here is derived from an EMBL/GenBank/DDBJ whole genome shotgun (WGS) entry which is preliminary data.</text>
</comment>
<organism evidence="1 2">
    <name type="scientific">Novosphingobium mangrovi</name>
    <name type="common">ex Hu et al. 2023</name>
    <dbReference type="NCBI Taxonomy" id="2930094"/>
    <lineage>
        <taxon>Bacteria</taxon>
        <taxon>Pseudomonadati</taxon>
        <taxon>Pseudomonadota</taxon>
        <taxon>Alphaproteobacteria</taxon>
        <taxon>Sphingomonadales</taxon>
        <taxon>Sphingomonadaceae</taxon>
        <taxon>Novosphingobium</taxon>
    </lineage>
</organism>